<dbReference type="RefSeq" id="WP_187963771.1">
    <property type="nucleotide sequence ID" value="NZ_JACVDC010000002.1"/>
</dbReference>
<keyword evidence="5 9" id="KW-0798">TonB box</keyword>
<dbReference type="SUPFAM" id="SSF49464">
    <property type="entry name" value="Carboxypeptidase regulatory domain-like"/>
    <property type="match status" value="1"/>
</dbReference>
<keyword evidence="4 8" id="KW-0812">Transmembrane</keyword>
<keyword evidence="6 8" id="KW-0472">Membrane</keyword>
<keyword evidence="13" id="KW-0675">Receptor</keyword>
<keyword evidence="14" id="KW-1185">Reference proteome</keyword>
<evidence type="ECO:0000256" key="7">
    <source>
        <dbReference type="ARBA" id="ARBA00023237"/>
    </source>
</evidence>
<evidence type="ECO:0000256" key="8">
    <source>
        <dbReference type="PROSITE-ProRule" id="PRU01360"/>
    </source>
</evidence>
<dbReference type="Pfam" id="PF07715">
    <property type="entry name" value="Plug"/>
    <property type="match status" value="1"/>
</dbReference>
<keyword evidence="7 8" id="KW-0998">Cell outer membrane</keyword>
<evidence type="ECO:0000256" key="5">
    <source>
        <dbReference type="ARBA" id="ARBA00023077"/>
    </source>
</evidence>
<reference evidence="13 14" key="1">
    <citation type="submission" date="2020-09" db="EMBL/GenBank/DDBJ databases">
        <title>Sinomicrobium weinanense sp. nov., a halophilic bacteria isolated from saline-alkali soil.</title>
        <authorList>
            <person name="Wu P."/>
            <person name="Ren H."/>
            <person name="Mei Y."/>
            <person name="Liang Y."/>
            <person name="Chen Z."/>
        </authorList>
    </citation>
    <scope>NUCLEOTIDE SEQUENCE [LARGE SCALE GENOMIC DNA]</scope>
    <source>
        <strain evidence="13 14">FJxs</strain>
    </source>
</reference>
<dbReference type="PANTHER" id="PTHR40980">
    <property type="entry name" value="PLUG DOMAIN-CONTAINING PROTEIN"/>
    <property type="match status" value="1"/>
</dbReference>
<evidence type="ECO:0000256" key="4">
    <source>
        <dbReference type="ARBA" id="ARBA00022692"/>
    </source>
</evidence>
<evidence type="ECO:0000256" key="10">
    <source>
        <dbReference type="SAM" id="SignalP"/>
    </source>
</evidence>
<dbReference type="Gene3D" id="2.60.40.1120">
    <property type="entry name" value="Carboxypeptidase-like, regulatory domain"/>
    <property type="match status" value="1"/>
</dbReference>
<dbReference type="NCBIfam" id="TIGR01782">
    <property type="entry name" value="TonB-Xanth-Caul"/>
    <property type="match status" value="1"/>
</dbReference>
<protein>
    <submittedName>
        <fullName evidence="13">TonB-dependent receptor</fullName>
    </submittedName>
</protein>
<feature type="chain" id="PRO_5037366288" evidence="10">
    <location>
        <begin position="21"/>
        <end position="923"/>
    </location>
</feature>
<dbReference type="CDD" id="cd01347">
    <property type="entry name" value="ligand_gated_channel"/>
    <property type="match status" value="1"/>
</dbReference>
<comment type="similarity">
    <text evidence="8 9">Belongs to the TonB-dependent receptor family.</text>
</comment>
<dbReference type="InterPro" id="IPR037066">
    <property type="entry name" value="Plug_dom_sf"/>
</dbReference>
<feature type="domain" description="TonB-dependent receptor plug" evidence="12">
    <location>
        <begin position="130"/>
        <end position="231"/>
    </location>
</feature>
<sequence>MKKLLLTCSIALLVSAYSYAEVSGVLKGRVLDEDDLPLPGASVLITSITKGAVTDVDGFYTMTGLDEGTYEVSVSYLGYNTQTQTVTIKEGQTIRLDFKMKMLTNTLDEVVLSGIYLKGQAKALNKQKNNMNITNVVAADQVGKFPDANIGDALKRIPGIAMQNDQGEARDIIVRGMAPELNSVTLNGDRIPSAEGDNRRVQMDLIPADMIQTIEVNKAVTPDMEGDAIGGSVNLVTRSAPSGFRASATLGAGTNPIRDNTPVYNFSGIIANRFFNDKLGVVLSTSYNYNKYGSDNVEFEWKKDDSDNPFVNEHDIRIYDVTRIRKSISASLDYDLSADHKLHFKTLFNHRNDYENRYRLTFKSMEDEDGDGIYTAEVRRQTKGGSHDNKNARLENQKMYRLSLGGDHILFDALEADWNVSWARASEKRPNERYIEYEQEGIELIQDFSRNKFPVMVPENGDYNDPALFGLKELTEENQDTKEDNYTARVNFKTALIREGDYASYIKFGYKYNKKKKDRDNDFFEYTSLSGDLENMSRVSYGDHTVSGFKPGGRYVSGNLVDRGFLSNLDLNNGNLFEKEPVLDEYITENYRAEESIHAAYAFIEQDLGKQFSFLAGFRFEHTGIDYTGYTFDEETGETLEDVKAIEESKSYGNFLPNLQLKYKVAENTILRAAFTQTMARPNYYDLVPYQAINSDDAEIAVGNPDLEATKSYNFDIFGEHYFSSVGIVSGGVFYKNLKDYIYTYRELGYTIPGYDGVFEFSQPRNGRDAKVYGFEVAFQRRLNFLPGFLRNLNLYANYTYTGSETNSVEGRDEKTDLAGAVEHMLNSSLSYETDRVSLRMSLNLADDYIDEYGSDTFEDSYYDSQLFLDFNASYAISPKWRIFAEVKNITNQPLRYYQGVKNRTQQVEYYDFNWNIGVKFDF</sequence>
<evidence type="ECO:0000259" key="12">
    <source>
        <dbReference type="Pfam" id="PF07715"/>
    </source>
</evidence>
<organism evidence="13 14">
    <name type="scientific">Sinomicrobium weinanense</name>
    <dbReference type="NCBI Taxonomy" id="2842200"/>
    <lineage>
        <taxon>Bacteria</taxon>
        <taxon>Pseudomonadati</taxon>
        <taxon>Bacteroidota</taxon>
        <taxon>Flavobacteriia</taxon>
        <taxon>Flavobacteriales</taxon>
        <taxon>Flavobacteriaceae</taxon>
        <taxon>Sinomicrobium</taxon>
    </lineage>
</organism>
<dbReference type="PANTHER" id="PTHR40980:SF4">
    <property type="entry name" value="TONB-DEPENDENT RECEPTOR-LIKE BETA-BARREL DOMAIN-CONTAINING PROTEIN"/>
    <property type="match status" value="1"/>
</dbReference>
<evidence type="ECO:0000256" key="3">
    <source>
        <dbReference type="ARBA" id="ARBA00022452"/>
    </source>
</evidence>
<dbReference type="Gene3D" id="2.40.170.20">
    <property type="entry name" value="TonB-dependent receptor, beta-barrel domain"/>
    <property type="match status" value="1"/>
</dbReference>
<dbReference type="InterPro" id="IPR010104">
    <property type="entry name" value="TonB_rcpt_bac"/>
</dbReference>
<feature type="domain" description="TonB-dependent receptor-like beta-barrel" evidence="11">
    <location>
        <begin position="462"/>
        <end position="890"/>
    </location>
</feature>
<dbReference type="InterPro" id="IPR039426">
    <property type="entry name" value="TonB-dep_rcpt-like"/>
</dbReference>
<dbReference type="AlphaFoldDB" id="A0A926JNT6"/>
<dbReference type="InterPro" id="IPR000531">
    <property type="entry name" value="Beta-barrel_TonB"/>
</dbReference>
<evidence type="ECO:0000256" key="1">
    <source>
        <dbReference type="ARBA" id="ARBA00004571"/>
    </source>
</evidence>
<dbReference type="Proteomes" id="UP000653730">
    <property type="component" value="Unassembled WGS sequence"/>
</dbReference>
<accession>A0A926JNT6</accession>
<dbReference type="GO" id="GO:0009279">
    <property type="term" value="C:cell outer membrane"/>
    <property type="evidence" value="ECO:0007669"/>
    <property type="project" value="UniProtKB-SubCell"/>
</dbReference>
<evidence type="ECO:0000256" key="2">
    <source>
        <dbReference type="ARBA" id="ARBA00022448"/>
    </source>
</evidence>
<dbReference type="Pfam" id="PF00593">
    <property type="entry name" value="TonB_dep_Rec_b-barrel"/>
    <property type="match status" value="1"/>
</dbReference>
<keyword evidence="2 8" id="KW-0813">Transport</keyword>
<name>A0A926JNT6_9FLAO</name>
<evidence type="ECO:0000259" key="11">
    <source>
        <dbReference type="Pfam" id="PF00593"/>
    </source>
</evidence>
<evidence type="ECO:0000313" key="13">
    <source>
        <dbReference type="EMBL" id="MBC9794614.1"/>
    </source>
</evidence>
<comment type="caution">
    <text evidence="13">The sequence shown here is derived from an EMBL/GenBank/DDBJ whole genome shotgun (WGS) entry which is preliminary data.</text>
</comment>
<keyword evidence="3 8" id="KW-1134">Transmembrane beta strand</keyword>
<comment type="subcellular location">
    <subcellularLocation>
        <location evidence="1 8">Cell outer membrane</location>
        <topology evidence="1 8">Multi-pass membrane protein</topology>
    </subcellularLocation>
</comment>
<keyword evidence="10" id="KW-0732">Signal</keyword>
<dbReference type="SUPFAM" id="SSF56935">
    <property type="entry name" value="Porins"/>
    <property type="match status" value="1"/>
</dbReference>
<dbReference type="EMBL" id="JACVDC010000002">
    <property type="protein sequence ID" value="MBC9794614.1"/>
    <property type="molecule type" value="Genomic_DNA"/>
</dbReference>
<evidence type="ECO:0000313" key="14">
    <source>
        <dbReference type="Proteomes" id="UP000653730"/>
    </source>
</evidence>
<dbReference type="Gene3D" id="2.170.130.10">
    <property type="entry name" value="TonB-dependent receptor, plug domain"/>
    <property type="match status" value="1"/>
</dbReference>
<gene>
    <name evidence="13" type="ORF">IBL28_01435</name>
</gene>
<dbReference type="InterPro" id="IPR036942">
    <property type="entry name" value="Beta-barrel_TonB_sf"/>
</dbReference>
<feature type="signal peptide" evidence="10">
    <location>
        <begin position="1"/>
        <end position="20"/>
    </location>
</feature>
<evidence type="ECO:0000256" key="6">
    <source>
        <dbReference type="ARBA" id="ARBA00023136"/>
    </source>
</evidence>
<evidence type="ECO:0000256" key="9">
    <source>
        <dbReference type="RuleBase" id="RU003357"/>
    </source>
</evidence>
<proteinExistence type="inferred from homology"/>
<dbReference type="Pfam" id="PF13715">
    <property type="entry name" value="CarbopepD_reg_2"/>
    <property type="match status" value="1"/>
</dbReference>
<dbReference type="InterPro" id="IPR008969">
    <property type="entry name" value="CarboxyPept-like_regulatory"/>
</dbReference>
<dbReference type="InterPro" id="IPR012910">
    <property type="entry name" value="Plug_dom"/>
</dbReference>
<dbReference type="PROSITE" id="PS52016">
    <property type="entry name" value="TONB_DEPENDENT_REC_3"/>
    <property type="match status" value="1"/>
</dbReference>